<dbReference type="CDD" id="cd06587">
    <property type="entry name" value="VOC"/>
    <property type="match status" value="1"/>
</dbReference>
<organism evidence="2 3">
    <name type="scientific">Fulvivirga sediminis</name>
    <dbReference type="NCBI Taxonomy" id="2803949"/>
    <lineage>
        <taxon>Bacteria</taxon>
        <taxon>Pseudomonadati</taxon>
        <taxon>Bacteroidota</taxon>
        <taxon>Cytophagia</taxon>
        <taxon>Cytophagales</taxon>
        <taxon>Fulvivirgaceae</taxon>
        <taxon>Fulvivirga</taxon>
    </lineage>
</organism>
<reference evidence="2" key="1">
    <citation type="submission" date="2021-01" db="EMBL/GenBank/DDBJ databases">
        <title>Fulvivirga kasyanovii gen. nov., sp nov., a novel member of the phylum Bacteroidetes isolated from seawater in a mussel farm.</title>
        <authorList>
            <person name="Zhao L.-H."/>
            <person name="Wang Z.-J."/>
        </authorList>
    </citation>
    <scope>NUCLEOTIDE SEQUENCE</scope>
    <source>
        <strain evidence="2">2943</strain>
    </source>
</reference>
<sequence length="160" mass="17994">MKLSDNITAFHHYAIKAQNFQATLNFYKALGFDMIHDWSLPEFNLKKGAMLYNAKINTYLEVFDKDAAIPSQGRQRKENEEFLENSILHICFEVKNAEEARTAAINAGAKDLSEGVLNITLTNTNKAIGVKNSIVYSPNGEVIEFLEKVDFRTSTQITAS</sequence>
<accession>A0A937F9U2</accession>
<evidence type="ECO:0000259" key="1">
    <source>
        <dbReference type="PROSITE" id="PS51819"/>
    </source>
</evidence>
<dbReference type="InterPro" id="IPR037523">
    <property type="entry name" value="VOC_core"/>
</dbReference>
<keyword evidence="3" id="KW-1185">Reference proteome</keyword>
<evidence type="ECO:0000313" key="3">
    <source>
        <dbReference type="Proteomes" id="UP000659388"/>
    </source>
</evidence>
<comment type="caution">
    <text evidence="2">The sequence shown here is derived from an EMBL/GenBank/DDBJ whole genome shotgun (WGS) entry which is preliminary data.</text>
</comment>
<dbReference type="InterPro" id="IPR004360">
    <property type="entry name" value="Glyas_Fos-R_dOase_dom"/>
</dbReference>
<dbReference type="Gene3D" id="3.10.180.10">
    <property type="entry name" value="2,3-Dihydroxybiphenyl 1,2-Dioxygenase, domain 1"/>
    <property type="match status" value="1"/>
</dbReference>
<dbReference type="Proteomes" id="UP000659388">
    <property type="component" value="Unassembled WGS sequence"/>
</dbReference>
<gene>
    <name evidence="2" type="ORF">JL102_22610</name>
</gene>
<dbReference type="EMBL" id="JAESIY010000021">
    <property type="protein sequence ID" value="MBL3658956.1"/>
    <property type="molecule type" value="Genomic_DNA"/>
</dbReference>
<evidence type="ECO:0000313" key="2">
    <source>
        <dbReference type="EMBL" id="MBL3658956.1"/>
    </source>
</evidence>
<protein>
    <submittedName>
        <fullName evidence="2">VOC family protein</fullName>
    </submittedName>
</protein>
<name>A0A937F9U2_9BACT</name>
<dbReference type="Pfam" id="PF00903">
    <property type="entry name" value="Glyoxalase"/>
    <property type="match status" value="1"/>
</dbReference>
<dbReference type="RefSeq" id="WP_202246750.1">
    <property type="nucleotide sequence ID" value="NZ_JAESIY010000021.1"/>
</dbReference>
<proteinExistence type="predicted"/>
<dbReference type="PROSITE" id="PS51819">
    <property type="entry name" value="VOC"/>
    <property type="match status" value="1"/>
</dbReference>
<dbReference type="SUPFAM" id="SSF54593">
    <property type="entry name" value="Glyoxalase/Bleomycin resistance protein/Dihydroxybiphenyl dioxygenase"/>
    <property type="match status" value="1"/>
</dbReference>
<dbReference type="InterPro" id="IPR029068">
    <property type="entry name" value="Glyas_Bleomycin-R_OHBP_Dase"/>
</dbReference>
<feature type="domain" description="VOC" evidence="1">
    <location>
        <begin position="9"/>
        <end position="148"/>
    </location>
</feature>
<dbReference type="AlphaFoldDB" id="A0A937F9U2"/>